<dbReference type="EMBL" id="FPBK01000016">
    <property type="protein sequence ID" value="SFU72493.1"/>
    <property type="molecule type" value="Genomic_DNA"/>
</dbReference>
<sequence length="173" mass="19980">MKNIIFCLVIFMFANEVLGQESAAKKENQIFPERCLGTWKGTMMIYFRGELKDSVTVEFTAAKISKPNEYIWKTDYISAIKPITKDYKLLIDPENKHEFIIDEGDGVQLKTYVFANKMYSLFEVDGIYLTSTTEIVRDSLIFEVTSGKKHTSTEGVQNFSFDVLQRVVLQRME</sequence>
<name>A0A1I7IHU8_9FLAO</name>
<dbReference type="RefSeq" id="WP_093026245.1">
    <property type="nucleotide sequence ID" value="NZ_FPBK01000016.1"/>
</dbReference>
<protein>
    <submittedName>
        <fullName evidence="1">Uncharacterized protein</fullName>
    </submittedName>
</protein>
<organism evidence="1 2">
    <name type="scientific">Pustulibacterium marinum</name>
    <dbReference type="NCBI Taxonomy" id="1224947"/>
    <lineage>
        <taxon>Bacteria</taxon>
        <taxon>Pseudomonadati</taxon>
        <taxon>Bacteroidota</taxon>
        <taxon>Flavobacteriia</taxon>
        <taxon>Flavobacteriales</taxon>
        <taxon>Flavobacteriaceae</taxon>
        <taxon>Pustulibacterium</taxon>
    </lineage>
</organism>
<dbReference type="OrthoDB" id="1448584at2"/>
<dbReference type="AlphaFoldDB" id="A0A1I7IHU8"/>
<reference evidence="1 2" key="1">
    <citation type="submission" date="2016-10" db="EMBL/GenBank/DDBJ databases">
        <authorList>
            <person name="de Groot N.N."/>
        </authorList>
    </citation>
    <scope>NUCLEOTIDE SEQUENCE [LARGE SCALE GENOMIC DNA]</scope>
    <source>
        <strain evidence="1 2">CGMCC 1.12333</strain>
    </source>
</reference>
<evidence type="ECO:0000313" key="2">
    <source>
        <dbReference type="Proteomes" id="UP000199138"/>
    </source>
</evidence>
<dbReference type="STRING" id="1224947.SAMN05216480_11665"/>
<keyword evidence="2" id="KW-1185">Reference proteome</keyword>
<accession>A0A1I7IHU8</accession>
<evidence type="ECO:0000313" key="1">
    <source>
        <dbReference type="EMBL" id="SFU72493.1"/>
    </source>
</evidence>
<gene>
    <name evidence="1" type="ORF">SAMN05216480_11665</name>
</gene>
<proteinExistence type="predicted"/>
<dbReference type="Proteomes" id="UP000199138">
    <property type="component" value="Unassembled WGS sequence"/>
</dbReference>